<keyword evidence="2" id="KW-0732">Signal</keyword>
<keyword evidence="4" id="KW-1185">Reference proteome</keyword>
<feature type="compositionally biased region" description="Low complexity" evidence="1">
    <location>
        <begin position="335"/>
        <end position="346"/>
    </location>
</feature>
<dbReference type="Proteomes" id="UP001304243">
    <property type="component" value="Unassembled WGS sequence"/>
</dbReference>
<organism evidence="3 4">
    <name type="scientific">Mucor velutinosus</name>
    <dbReference type="NCBI Taxonomy" id="708070"/>
    <lineage>
        <taxon>Eukaryota</taxon>
        <taxon>Fungi</taxon>
        <taxon>Fungi incertae sedis</taxon>
        <taxon>Mucoromycota</taxon>
        <taxon>Mucoromycotina</taxon>
        <taxon>Mucoromycetes</taxon>
        <taxon>Mucorales</taxon>
        <taxon>Mucorineae</taxon>
        <taxon>Mucoraceae</taxon>
        <taxon>Mucor</taxon>
    </lineage>
</organism>
<name>A0AAN7DJQ9_9FUNG</name>
<feature type="chain" id="PRO_5042903399" evidence="2">
    <location>
        <begin position="21"/>
        <end position="360"/>
    </location>
</feature>
<reference evidence="3 4" key="1">
    <citation type="submission" date="2022-11" db="EMBL/GenBank/DDBJ databases">
        <title>Mucor velutinosus strain NIH1002 WGS.</title>
        <authorList>
            <person name="Subramanian P."/>
            <person name="Mullikin J.C."/>
            <person name="Segre J.A."/>
            <person name="Zelazny A.M."/>
        </authorList>
    </citation>
    <scope>NUCLEOTIDE SEQUENCE [LARGE SCALE GENOMIC DNA]</scope>
    <source>
        <strain evidence="3 4">NIH1002</strain>
    </source>
</reference>
<feature type="region of interest" description="Disordered" evidence="1">
    <location>
        <begin position="328"/>
        <end position="360"/>
    </location>
</feature>
<dbReference type="EMBL" id="JASEJX010000013">
    <property type="protein sequence ID" value="KAK4518298.1"/>
    <property type="molecule type" value="Genomic_DNA"/>
</dbReference>
<accession>A0AAN7DJQ9</accession>
<dbReference type="RefSeq" id="XP_064684964.1">
    <property type="nucleotide sequence ID" value="XM_064821044.1"/>
</dbReference>
<sequence length="360" mass="37259">MVNVTTFMVATTAMVLGINALDVKAAEQIKMGLEDAEVIPASASVSAAASASASDVYKAAVESVLVQAAIVKAENLRNKKTLVTADSIFDDIIADFGKFIDSLLHPVIELPSVDLPDVALPSVQVPSVSAGLSIGFDDAASSSSSAAAKSTPNAKLKHNKRAIYDMDGSYSESSTPASVASNEYSAQDFNAASAFASASEIHYIPPAASVKAVLKARRSEAYASASSAWAASASASASADEAAISAAPEMWDQVMVHRSADVEVSEEDQVYSEAQFGVDLGDLIGDLIKDDIGKNIASDIKDIPKTAIDFDALRSSLLQQFSFGTSEAAEEASSDELPSSPLSLSAKETSSVPTDSTTAD</sequence>
<feature type="compositionally biased region" description="Polar residues" evidence="1">
    <location>
        <begin position="347"/>
        <end position="360"/>
    </location>
</feature>
<dbReference type="AlphaFoldDB" id="A0AAN7DJQ9"/>
<evidence type="ECO:0000313" key="3">
    <source>
        <dbReference type="EMBL" id="KAK4518298.1"/>
    </source>
</evidence>
<feature type="signal peptide" evidence="2">
    <location>
        <begin position="1"/>
        <end position="20"/>
    </location>
</feature>
<evidence type="ECO:0000256" key="2">
    <source>
        <dbReference type="SAM" id="SignalP"/>
    </source>
</evidence>
<gene>
    <name evidence="3" type="ORF">ATC70_001650</name>
</gene>
<evidence type="ECO:0000313" key="4">
    <source>
        <dbReference type="Proteomes" id="UP001304243"/>
    </source>
</evidence>
<protein>
    <submittedName>
        <fullName evidence="3">Uncharacterized protein</fullName>
    </submittedName>
</protein>
<dbReference type="GeneID" id="89945352"/>
<evidence type="ECO:0000256" key="1">
    <source>
        <dbReference type="SAM" id="MobiDB-lite"/>
    </source>
</evidence>
<comment type="caution">
    <text evidence="3">The sequence shown here is derived from an EMBL/GenBank/DDBJ whole genome shotgun (WGS) entry which is preliminary data.</text>
</comment>
<proteinExistence type="predicted"/>